<organism evidence="1 2">
    <name type="scientific">Brachionus plicatilis</name>
    <name type="common">Marine rotifer</name>
    <name type="synonym">Brachionus muelleri</name>
    <dbReference type="NCBI Taxonomy" id="10195"/>
    <lineage>
        <taxon>Eukaryota</taxon>
        <taxon>Metazoa</taxon>
        <taxon>Spiralia</taxon>
        <taxon>Gnathifera</taxon>
        <taxon>Rotifera</taxon>
        <taxon>Eurotatoria</taxon>
        <taxon>Monogononta</taxon>
        <taxon>Pseudotrocha</taxon>
        <taxon>Ploima</taxon>
        <taxon>Brachionidae</taxon>
        <taxon>Brachionus</taxon>
    </lineage>
</organism>
<accession>A0A3M7Q7G4</accession>
<protein>
    <submittedName>
        <fullName evidence="1">Uncharacterized protein</fullName>
    </submittedName>
</protein>
<comment type="caution">
    <text evidence="1">The sequence shown here is derived from an EMBL/GenBank/DDBJ whole genome shotgun (WGS) entry which is preliminary data.</text>
</comment>
<evidence type="ECO:0000313" key="2">
    <source>
        <dbReference type="Proteomes" id="UP000276133"/>
    </source>
</evidence>
<reference evidence="1 2" key="1">
    <citation type="journal article" date="2018" name="Sci. Rep.">
        <title>Genomic signatures of local adaptation to the degree of environmental predictability in rotifers.</title>
        <authorList>
            <person name="Franch-Gras L."/>
            <person name="Hahn C."/>
            <person name="Garcia-Roger E.M."/>
            <person name="Carmona M.J."/>
            <person name="Serra M."/>
            <person name="Gomez A."/>
        </authorList>
    </citation>
    <scope>NUCLEOTIDE SEQUENCE [LARGE SCALE GENOMIC DNA]</scope>
    <source>
        <strain evidence="1">HYR1</strain>
    </source>
</reference>
<keyword evidence="2" id="KW-1185">Reference proteome</keyword>
<dbReference type="Proteomes" id="UP000276133">
    <property type="component" value="Unassembled WGS sequence"/>
</dbReference>
<evidence type="ECO:0000313" key="1">
    <source>
        <dbReference type="EMBL" id="RNA07179.1"/>
    </source>
</evidence>
<sequence length="60" mass="6767">MLSAGTLLNKESGRDLIKFDDKYRLFSLSRPFSRPVGIFLIWLLDKSKASSLANAEKSFS</sequence>
<dbReference type="AlphaFoldDB" id="A0A3M7Q7G4"/>
<dbReference type="EMBL" id="REGN01007135">
    <property type="protein sequence ID" value="RNA07179.1"/>
    <property type="molecule type" value="Genomic_DNA"/>
</dbReference>
<proteinExistence type="predicted"/>
<gene>
    <name evidence="1" type="ORF">BpHYR1_019655</name>
</gene>
<name>A0A3M7Q7G4_BRAPC</name>